<dbReference type="Gene3D" id="3.40.50.720">
    <property type="entry name" value="NAD(P)-binding Rossmann-like Domain"/>
    <property type="match status" value="1"/>
</dbReference>
<dbReference type="Pfam" id="PF08240">
    <property type="entry name" value="ADH_N"/>
    <property type="match status" value="1"/>
</dbReference>
<evidence type="ECO:0000256" key="4">
    <source>
        <dbReference type="RuleBase" id="RU361277"/>
    </source>
</evidence>
<keyword evidence="7" id="KW-1185">Reference proteome</keyword>
<dbReference type="Gene3D" id="3.90.180.10">
    <property type="entry name" value="Medium-chain alcohol dehydrogenases, catalytic domain"/>
    <property type="match status" value="1"/>
</dbReference>
<dbReference type="InterPro" id="IPR011032">
    <property type="entry name" value="GroES-like_sf"/>
</dbReference>
<dbReference type="GO" id="GO:0016616">
    <property type="term" value="F:oxidoreductase activity, acting on the CH-OH group of donors, NAD or NADP as acceptor"/>
    <property type="evidence" value="ECO:0007669"/>
    <property type="project" value="UniProtKB-ARBA"/>
</dbReference>
<dbReference type="GO" id="GO:0008270">
    <property type="term" value="F:zinc ion binding"/>
    <property type="evidence" value="ECO:0007669"/>
    <property type="project" value="InterPro"/>
</dbReference>
<dbReference type="InterPro" id="IPR002328">
    <property type="entry name" value="ADH_Zn_CS"/>
</dbReference>
<dbReference type="SUPFAM" id="SSF50129">
    <property type="entry name" value="GroES-like"/>
    <property type="match status" value="1"/>
</dbReference>
<evidence type="ECO:0000313" key="7">
    <source>
        <dbReference type="Proteomes" id="UP000825051"/>
    </source>
</evidence>
<organism evidence="6 7">
    <name type="scientific">Horticoccus luteus</name>
    <dbReference type="NCBI Taxonomy" id="2862869"/>
    <lineage>
        <taxon>Bacteria</taxon>
        <taxon>Pseudomonadati</taxon>
        <taxon>Verrucomicrobiota</taxon>
        <taxon>Opitutia</taxon>
        <taxon>Opitutales</taxon>
        <taxon>Opitutaceae</taxon>
        <taxon>Horticoccus</taxon>
    </lineage>
</organism>
<sequence>MRTLFYPAFDQLEIRDVDLTPLRPDEVRVQVAACGICGSELETFKNHSPRRAPPIVMGHEFCGVIAETGADVRGWREGARVVSNSLVPCGRCVRCERGDTHLCAQRQIFGMHRPGAFADYVNVPARCLIPWPDNVPAEAAALAEPMANGLHVANLTRHLAVSTALVIGAGPIGLFCQQALQVVRGARVLVADLSPERLAVARKLGAARTINPREEDIVKVMQAETGGEGADLAVDAVGAGITKKASIEALRPGGGVVWIGLHENAMTLDSYAITLPERQVLGTYAAKIEELQQALDLMAAGKVDALSWVQRFPLEDGVTGFHRALAAKGNDIKVVIAP</sequence>
<comment type="similarity">
    <text evidence="4">Belongs to the zinc-containing alcohol dehydrogenase family.</text>
</comment>
<dbReference type="InterPro" id="IPR036291">
    <property type="entry name" value="NAD(P)-bd_dom_sf"/>
</dbReference>
<evidence type="ECO:0000256" key="2">
    <source>
        <dbReference type="ARBA" id="ARBA00022833"/>
    </source>
</evidence>
<dbReference type="EMBL" id="CP080507">
    <property type="protein sequence ID" value="QYM78688.1"/>
    <property type="molecule type" value="Genomic_DNA"/>
</dbReference>
<dbReference type="KEGG" id="ole:K0B96_15505"/>
<accession>A0A8F9TUT5</accession>
<dbReference type="SMART" id="SM00829">
    <property type="entry name" value="PKS_ER"/>
    <property type="match status" value="1"/>
</dbReference>
<keyword evidence="3" id="KW-0560">Oxidoreductase</keyword>
<evidence type="ECO:0000313" key="6">
    <source>
        <dbReference type="EMBL" id="QYM78688.1"/>
    </source>
</evidence>
<dbReference type="Proteomes" id="UP000825051">
    <property type="component" value="Chromosome"/>
</dbReference>
<dbReference type="Pfam" id="PF00107">
    <property type="entry name" value="ADH_zinc_N"/>
    <property type="match status" value="1"/>
</dbReference>
<name>A0A8F9TUT5_9BACT</name>
<dbReference type="InterPro" id="IPR020843">
    <property type="entry name" value="ER"/>
</dbReference>
<dbReference type="PROSITE" id="PS00059">
    <property type="entry name" value="ADH_ZINC"/>
    <property type="match status" value="1"/>
</dbReference>
<evidence type="ECO:0000256" key="3">
    <source>
        <dbReference type="ARBA" id="ARBA00023002"/>
    </source>
</evidence>
<comment type="cofactor">
    <cofactor evidence="4">
        <name>Zn(2+)</name>
        <dbReference type="ChEBI" id="CHEBI:29105"/>
    </cofactor>
</comment>
<keyword evidence="2 4" id="KW-0862">Zinc</keyword>
<keyword evidence="1 4" id="KW-0479">Metal-binding</keyword>
<dbReference type="InterPro" id="IPR013154">
    <property type="entry name" value="ADH-like_N"/>
</dbReference>
<proteinExistence type="inferred from homology"/>
<dbReference type="AlphaFoldDB" id="A0A8F9TUT5"/>
<feature type="domain" description="Enoyl reductase (ER)" evidence="5">
    <location>
        <begin position="7"/>
        <end position="336"/>
    </location>
</feature>
<dbReference type="PANTHER" id="PTHR43401:SF2">
    <property type="entry name" value="L-THREONINE 3-DEHYDROGENASE"/>
    <property type="match status" value="1"/>
</dbReference>
<dbReference type="PANTHER" id="PTHR43401">
    <property type="entry name" value="L-THREONINE 3-DEHYDROGENASE"/>
    <property type="match status" value="1"/>
</dbReference>
<evidence type="ECO:0000259" key="5">
    <source>
        <dbReference type="SMART" id="SM00829"/>
    </source>
</evidence>
<dbReference type="RefSeq" id="WP_220161792.1">
    <property type="nucleotide sequence ID" value="NZ_CP080507.1"/>
</dbReference>
<protein>
    <submittedName>
        <fullName evidence="6">Alcohol dehydrogenase catalytic domain-containing protein</fullName>
    </submittedName>
</protein>
<evidence type="ECO:0000256" key="1">
    <source>
        <dbReference type="ARBA" id="ARBA00022723"/>
    </source>
</evidence>
<reference evidence="6" key="1">
    <citation type="submission" date="2021-08" db="EMBL/GenBank/DDBJ databases">
        <title>Genome of a novel bacterium of the phylum Verrucomicrobia, Oleiharenicola sp. KSB-15.</title>
        <authorList>
            <person name="Chung J.-H."/>
            <person name="Ahn J.-H."/>
            <person name="Yoon Y."/>
            <person name="Kim D.-Y."/>
            <person name="An S.-H."/>
            <person name="Park I."/>
            <person name="Yeon J."/>
        </authorList>
    </citation>
    <scope>NUCLEOTIDE SEQUENCE</scope>
    <source>
        <strain evidence="6">KSB-15</strain>
    </source>
</reference>
<dbReference type="InterPro" id="IPR013149">
    <property type="entry name" value="ADH-like_C"/>
</dbReference>
<dbReference type="InterPro" id="IPR050129">
    <property type="entry name" value="Zn_alcohol_dh"/>
</dbReference>
<gene>
    <name evidence="6" type="ORF">K0B96_15505</name>
</gene>
<dbReference type="SUPFAM" id="SSF51735">
    <property type="entry name" value="NAD(P)-binding Rossmann-fold domains"/>
    <property type="match status" value="1"/>
</dbReference>